<sequence>MTPIPGCTKSHIDSSWMFEDNKESWSTSSDDNSSDDGGSGDLTPDLPPNSDDDDHEHDSQTPSSELAEKIPGLTLGSFLHAVSWGDAGCVRDPQIRAARTTLMNSPELPVILKNWWMPPRTSASRKSRPQGAHSVLEEFTVECVRGTLDGELDTLCDQFRTPDDIQEEFFTGTHFKQLAEQCKTVAPMLWGLLSASAYTKSQVMLMIIAMLCYTHMHHANRLQKLFAIYLKFRGLPAKAFDMSHALAVTMSHKWASSHVAKMSASAMQEVTRLMQIYPWLISYDHINIPFRVFSQRLDNKDTFSSGVAATVYIKRQAQALAPEVSAQLRESRRIGMQNPITFSDIFKLSIQSYPRIKKFIVYHALRFLLDSPEFQFQTYTHRDSPLLQPLSPVHALPHGPEHVTLQYLLGSINIPEVSYADNERVVEELLRQLGLTSAWIGDQMTVDRLRGLFKFRSRDINSFDRLDWMVLIFGWLHLQMAFANSLHNCQPDKLLEYAHKLIDEHASSNAVNRMDVLPVDRQDEVQRQTILWNRDVLHYIVLDHAIKQGDMGLMEDMLPALLFRFTGGGNSKDFVREHCWLVNFDGKPNSFLPIDMAQEHNIKDIKVTYRSEGPNIKWEYFKKLHPAIRIIRELGKHMEQEFNTLARGKSHGTPKKDADVKLLESMYRAANVHDYTPGRKLMGSKRDKVQDVVVKGVVKLQSGPTLKR</sequence>
<feature type="domain" description="DUF6589" evidence="2">
    <location>
        <begin position="491"/>
        <end position="651"/>
    </location>
</feature>
<reference evidence="4" key="2">
    <citation type="submission" date="2015-01" db="EMBL/GenBank/DDBJ databases">
        <title>Evolutionary Origins and Diversification of the Mycorrhizal Mutualists.</title>
        <authorList>
            <consortium name="DOE Joint Genome Institute"/>
            <consortium name="Mycorrhizal Genomics Consortium"/>
            <person name="Kohler A."/>
            <person name="Kuo A."/>
            <person name="Nagy L.G."/>
            <person name="Floudas D."/>
            <person name="Copeland A."/>
            <person name="Barry K.W."/>
            <person name="Cichocki N."/>
            <person name="Veneault-Fourrey C."/>
            <person name="LaButti K."/>
            <person name="Lindquist E.A."/>
            <person name="Lipzen A."/>
            <person name="Lundell T."/>
            <person name="Morin E."/>
            <person name="Murat C."/>
            <person name="Riley R."/>
            <person name="Ohm R."/>
            <person name="Sun H."/>
            <person name="Tunlid A."/>
            <person name="Henrissat B."/>
            <person name="Grigoriev I.V."/>
            <person name="Hibbett D.S."/>
            <person name="Martin F."/>
        </authorList>
    </citation>
    <scope>NUCLEOTIDE SEQUENCE [LARGE SCALE GENOMIC DNA]</scope>
    <source>
        <strain evidence="4">Foug A</strain>
    </source>
</reference>
<dbReference type="EMBL" id="KN822241">
    <property type="protein sequence ID" value="KIM51772.1"/>
    <property type="molecule type" value="Genomic_DNA"/>
</dbReference>
<evidence type="ECO:0000256" key="1">
    <source>
        <dbReference type="SAM" id="MobiDB-lite"/>
    </source>
</evidence>
<gene>
    <name evidence="3" type="ORF">SCLCIDRAFT_18305</name>
</gene>
<dbReference type="Pfam" id="PF20231">
    <property type="entry name" value="DUF6589"/>
    <property type="match status" value="2"/>
</dbReference>
<evidence type="ECO:0000313" key="3">
    <source>
        <dbReference type="EMBL" id="KIM51772.1"/>
    </source>
</evidence>
<feature type="domain" description="DUF6589" evidence="2">
    <location>
        <begin position="337"/>
        <end position="489"/>
    </location>
</feature>
<feature type="region of interest" description="Disordered" evidence="1">
    <location>
        <begin position="20"/>
        <end position="69"/>
    </location>
</feature>
<keyword evidence="4" id="KW-1185">Reference proteome</keyword>
<dbReference type="STRING" id="1036808.A0A0C2ZFW6"/>
<proteinExistence type="predicted"/>
<evidence type="ECO:0000259" key="2">
    <source>
        <dbReference type="Pfam" id="PF20231"/>
    </source>
</evidence>
<reference evidence="3 4" key="1">
    <citation type="submission" date="2014-04" db="EMBL/GenBank/DDBJ databases">
        <authorList>
            <consortium name="DOE Joint Genome Institute"/>
            <person name="Kuo A."/>
            <person name="Kohler A."/>
            <person name="Nagy L.G."/>
            <person name="Floudas D."/>
            <person name="Copeland A."/>
            <person name="Barry K.W."/>
            <person name="Cichocki N."/>
            <person name="Veneault-Fourrey C."/>
            <person name="LaButti K."/>
            <person name="Lindquist E.A."/>
            <person name="Lipzen A."/>
            <person name="Lundell T."/>
            <person name="Morin E."/>
            <person name="Murat C."/>
            <person name="Sun H."/>
            <person name="Tunlid A."/>
            <person name="Henrissat B."/>
            <person name="Grigoriev I.V."/>
            <person name="Hibbett D.S."/>
            <person name="Martin F."/>
            <person name="Nordberg H.P."/>
            <person name="Cantor M.N."/>
            <person name="Hua S.X."/>
        </authorList>
    </citation>
    <scope>NUCLEOTIDE SEQUENCE [LARGE SCALE GENOMIC DNA]</scope>
    <source>
        <strain evidence="3 4">Foug A</strain>
    </source>
</reference>
<dbReference type="InParanoid" id="A0A0C2ZFW6"/>
<dbReference type="OrthoDB" id="2685600at2759"/>
<name>A0A0C2ZFW6_9AGAM</name>
<accession>A0A0C2ZFW6</accession>
<organism evidence="3 4">
    <name type="scientific">Scleroderma citrinum Foug A</name>
    <dbReference type="NCBI Taxonomy" id="1036808"/>
    <lineage>
        <taxon>Eukaryota</taxon>
        <taxon>Fungi</taxon>
        <taxon>Dikarya</taxon>
        <taxon>Basidiomycota</taxon>
        <taxon>Agaricomycotina</taxon>
        <taxon>Agaricomycetes</taxon>
        <taxon>Agaricomycetidae</taxon>
        <taxon>Boletales</taxon>
        <taxon>Sclerodermatineae</taxon>
        <taxon>Sclerodermataceae</taxon>
        <taxon>Scleroderma</taxon>
    </lineage>
</organism>
<dbReference type="AlphaFoldDB" id="A0A0C2ZFW6"/>
<dbReference type="InterPro" id="IPR046496">
    <property type="entry name" value="DUF6589"/>
</dbReference>
<dbReference type="Proteomes" id="UP000053989">
    <property type="component" value="Unassembled WGS sequence"/>
</dbReference>
<evidence type="ECO:0000313" key="4">
    <source>
        <dbReference type="Proteomes" id="UP000053989"/>
    </source>
</evidence>
<dbReference type="HOGENOM" id="CLU_007061_0_2_1"/>
<protein>
    <recommendedName>
        <fullName evidence="2">DUF6589 domain-containing protein</fullName>
    </recommendedName>
</protein>